<accession>A0A1R1XX31</accession>
<dbReference type="OrthoDB" id="9989112at2759"/>
<proteinExistence type="predicted"/>
<evidence type="ECO:0000313" key="5">
    <source>
        <dbReference type="Proteomes" id="UP000187283"/>
    </source>
</evidence>
<dbReference type="FunFam" id="3.40.50.300:FF:001447">
    <property type="entry name" value="Ras-related protein Rab-1B"/>
    <property type="match status" value="1"/>
</dbReference>
<comment type="caution">
    <text evidence="3">The sequence shown here is derived from an EMBL/GenBank/DDBJ whole genome shotgun (WGS) entry which is preliminary data.</text>
</comment>
<dbReference type="GO" id="GO:0005525">
    <property type="term" value="F:GTP binding"/>
    <property type="evidence" value="ECO:0007669"/>
    <property type="project" value="UniProtKB-KW"/>
</dbReference>
<dbReference type="GO" id="GO:0003924">
    <property type="term" value="F:GTPase activity"/>
    <property type="evidence" value="ECO:0007669"/>
    <property type="project" value="InterPro"/>
</dbReference>
<dbReference type="PANTHER" id="PTHR47977">
    <property type="entry name" value="RAS-RELATED PROTEIN RAB"/>
    <property type="match status" value="1"/>
</dbReference>
<evidence type="ECO:0000256" key="2">
    <source>
        <dbReference type="ARBA" id="ARBA00023134"/>
    </source>
</evidence>
<organism evidence="3 5">
    <name type="scientific">Smittium culicis</name>
    <dbReference type="NCBI Taxonomy" id="133412"/>
    <lineage>
        <taxon>Eukaryota</taxon>
        <taxon>Fungi</taxon>
        <taxon>Fungi incertae sedis</taxon>
        <taxon>Zoopagomycota</taxon>
        <taxon>Kickxellomycotina</taxon>
        <taxon>Harpellomycetes</taxon>
        <taxon>Harpellales</taxon>
        <taxon>Legeriomycetaceae</taxon>
        <taxon>Smittium</taxon>
    </lineage>
</organism>
<protein>
    <submittedName>
        <fullName evidence="3">Ras-related protein RABC1</fullName>
    </submittedName>
</protein>
<dbReference type="STRING" id="133412.A0A1R1XX31"/>
<dbReference type="InterPro" id="IPR027417">
    <property type="entry name" value="P-loop_NTPase"/>
</dbReference>
<dbReference type="Proteomes" id="UP000187283">
    <property type="component" value="Unassembled WGS sequence"/>
</dbReference>
<dbReference type="SUPFAM" id="SSF52540">
    <property type="entry name" value="P-loop containing nucleoside triphosphate hydrolases"/>
    <property type="match status" value="1"/>
</dbReference>
<name>A0A1R1XX31_9FUNG</name>
<keyword evidence="2" id="KW-0342">GTP-binding</keyword>
<dbReference type="Gene3D" id="3.40.50.300">
    <property type="entry name" value="P-loop containing nucleotide triphosphate hydrolases"/>
    <property type="match status" value="1"/>
</dbReference>
<dbReference type="InterPro" id="IPR001806">
    <property type="entry name" value="Small_GTPase"/>
</dbReference>
<dbReference type="EMBL" id="LSSN01001572">
    <property type="protein sequence ID" value="OMJ19124.1"/>
    <property type="molecule type" value="Genomic_DNA"/>
</dbReference>
<dbReference type="InterPro" id="IPR050227">
    <property type="entry name" value="Rab"/>
</dbReference>
<reference evidence="3 5" key="1">
    <citation type="submission" date="2017-01" db="EMBL/GenBank/DDBJ databases">
        <authorList>
            <person name="Mah S.A."/>
            <person name="Swanson W.J."/>
            <person name="Moy G.W."/>
            <person name="Vacquier V.D."/>
        </authorList>
    </citation>
    <scope>NUCLEOTIDE SEQUENCE [LARGE SCALE GENOMIC DNA]</scope>
    <source>
        <strain evidence="3 5">GSMNP</strain>
    </source>
</reference>
<dbReference type="InterPro" id="IPR005225">
    <property type="entry name" value="Small_GTP-bd"/>
</dbReference>
<dbReference type="PROSITE" id="PS51419">
    <property type="entry name" value="RAB"/>
    <property type="match status" value="1"/>
</dbReference>
<dbReference type="EMBL" id="LSSN01001495">
    <property type="protein sequence ID" value="OMJ19408.1"/>
    <property type="molecule type" value="Genomic_DNA"/>
</dbReference>
<sequence>MIGDSGVGKSSILLRFTDDDFLPVEESAPTIGVDFKVKFVEIEEKKYKLAIWDTAGQERFRTLTSSYYRGAQGIIMGKHQLFA</sequence>
<evidence type="ECO:0000313" key="3">
    <source>
        <dbReference type="EMBL" id="OMJ19124.1"/>
    </source>
</evidence>
<dbReference type="SMART" id="SM00175">
    <property type="entry name" value="RAB"/>
    <property type="match status" value="1"/>
</dbReference>
<dbReference type="AlphaFoldDB" id="A0A1R1XX31"/>
<evidence type="ECO:0000256" key="1">
    <source>
        <dbReference type="ARBA" id="ARBA00022741"/>
    </source>
</evidence>
<dbReference type="Pfam" id="PF00071">
    <property type="entry name" value="Ras"/>
    <property type="match status" value="1"/>
</dbReference>
<gene>
    <name evidence="4" type="ORF">AYI70_g4755</name>
    <name evidence="3" type="ORF">AYI70_g4925</name>
</gene>
<dbReference type="NCBIfam" id="TIGR00231">
    <property type="entry name" value="small_GTP"/>
    <property type="match status" value="1"/>
</dbReference>
<keyword evidence="5" id="KW-1185">Reference proteome</keyword>
<keyword evidence="1" id="KW-0547">Nucleotide-binding</keyword>
<dbReference type="PRINTS" id="PR00449">
    <property type="entry name" value="RASTRNSFRMNG"/>
</dbReference>
<evidence type="ECO:0000313" key="4">
    <source>
        <dbReference type="EMBL" id="OMJ19408.1"/>
    </source>
</evidence>